<dbReference type="InterPro" id="IPR002850">
    <property type="entry name" value="PIN_toxin-like"/>
</dbReference>
<dbReference type="PANTHER" id="PTHR34610:SF3">
    <property type="entry name" value="SSL7007 PROTEIN"/>
    <property type="match status" value="1"/>
</dbReference>
<dbReference type="RefSeq" id="WP_248476105.1">
    <property type="nucleotide sequence ID" value="NZ_JALPRF010000001.1"/>
</dbReference>
<dbReference type="NCBIfam" id="TIGR00305">
    <property type="entry name" value="putative toxin-antitoxin system toxin component, PIN family"/>
    <property type="match status" value="1"/>
</dbReference>
<dbReference type="InterPro" id="IPR002716">
    <property type="entry name" value="PIN_dom"/>
</dbReference>
<dbReference type="InterPro" id="IPR029060">
    <property type="entry name" value="PIN-like_dom_sf"/>
</dbReference>
<protein>
    <submittedName>
        <fullName evidence="2">Toxin-antitoxin system toxin component, PIN family</fullName>
    </submittedName>
</protein>
<dbReference type="SUPFAM" id="SSF88723">
    <property type="entry name" value="PIN domain-like"/>
    <property type="match status" value="1"/>
</dbReference>
<evidence type="ECO:0000313" key="3">
    <source>
        <dbReference type="Proteomes" id="UP001202180"/>
    </source>
</evidence>
<sequence>MRIVLDTNCLLAITPKISPFRPIFDAFRSGKFELAVSSEILTEYHEIAGQKMTPQIAENIIELILKQDNTVQTEIFYRWQLITIDPDDNKFVDTAISSGADYIVTNDAHFRALRDIPFPKVVVISIQDFLSLLQTADS</sequence>
<evidence type="ECO:0000313" key="2">
    <source>
        <dbReference type="EMBL" id="MCK8491402.1"/>
    </source>
</evidence>
<gene>
    <name evidence="2" type="ORF">M0L20_06025</name>
</gene>
<dbReference type="SMART" id="SM00670">
    <property type="entry name" value="PINc"/>
    <property type="match status" value="1"/>
</dbReference>
<proteinExistence type="predicted"/>
<dbReference type="Proteomes" id="UP001202180">
    <property type="component" value="Unassembled WGS sequence"/>
</dbReference>
<keyword evidence="3" id="KW-1185">Reference proteome</keyword>
<comment type="caution">
    <text evidence="2">The sequence shown here is derived from an EMBL/GenBank/DDBJ whole genome shotgun (WGS) entry which is preliminary data.</text>
</comment>
<reference evidence="2 3" key="1">
    <citation type="submission" date="2022-04" db="EMBL/GenBank/DDBJ databases">
        <title>Spirosoma sp. strain RP8 genome sequencing and assembly.</title>
        <authorList>
            <person name="Jung Y."/>
        </authorList>
    </citation>
    <scope>NUCLEOTIDE SEQUENCE [LARGE SCALE GENOMIC DNA]</scope>
    <source>
        <strain evidence="2 3">RP8</strain>
    </source>
</reference>
<accession>A0ABT0HGW0</accession>
<dbReference type="EMBL" id="JALPRF010000001">
    <property type="protein sequence ID" value="MCK8491402.1"/>
    <property type="molecule type" value="Genomic_DNA"/>
</dbReference>
<dbReference type="Pfam" id="PF13470">
    <property type="entry name" value="PIN_3"/>
    <property type="match status" value="1"/>
</dbReference>
<organism evidence="2 3">
    <name type="scientific">Spirosoma liriopis</name>
    <dbReference type="NCBI Taxonomy" id="2937440"/>
    <lineage>
        <taxon>Bacteria</taxon>
        <taxon>Pseudomonadati</taxon>
        <taxon>Bacteroidota</taxon>
        <taxon>Cytophagia</taxon>
        <taxon>Cytophagales</taxon>
        <taxon>Cytophagaceae</taxon>
        <taxon>Spirosoma</taxon>
    </lineage>
</organism>
<name>A0ABT0HGW0_9BACT</name>
<dbReference type="PANTHER" id="PTHR34610">
    <property type="entry name" value="SSL7007 PROTEIN"/>
    <property type="match status" value="1"/>
</dbReference>
<evidence type="ECO:0000259" key="1">
    <source>
        <dbReference type="SMART" id="SM00670"/>
    </source>
</evidence>
<feature type="domain" description="PIN" evidence="1">
    <location>
        <begin position="1"/>
        <end position="112"/>
    </location>
</feature>